<dbReference type="InterPro" id="IPR036388">
    <property type="entry name" value="WH-like_DNA-bd_sf"/>
</dbReference>
<dbReference type="InterPro" id="IPR001789">
    <property type="entry name" value="Sig_transdc_resp-reg_receiver"/>
</dbReference>
<feature type="domain" description="Response regulatory" evidence="10">
    <location>
        <begin position="6"/>
        <end position="120"/>
    </location>
</feature>
<dbReference type="PROSITE" id="PS50110">
    <property type="entry name" value="RESPONSE_REGULATORY"/>
    <property type="match status" value="1"/>
</dbReference>
<keyword evidence="6 9" id="KW-0238">DNA-binding</keyword>
<evidence type="ECO:0000259" key="11">
    <source>
        <dbReference type="PROSITE" id="PS51755"/>
    </source>
</evidence>
<dbReference type="Gene3D" id="1.10.10.10">
    <property type="entry name" value="Winged helix-like DNA-binding domain superfamily/Winged helix DNA-binding domain"/>
    <property type="match status" value="1"/>
</dbReference>
<dbReference type="SMART" id="SM00862">
    <property type="entry name" value="Trans_reg_C"/>
    <property type="match status" value="1"/>
</dbReference>
<dbReference type="PROSITE" id="PS51755">
    <property type="entry name" value="OMPR_PHOB"/>
    <property type="match status" value="1"/>
</dbReference>
<keyword evidence="5" id="KW-0805">Transcription regulation</keyword>
<feature type="domain" description="OmpR/PhoB-type" evidence="11">
    <location>
        <begin position="130"/>
        <end position="229"/>
    </location>
</feature>
<evidence type="ECO:0000256" key="5">
    <source>
        <dbReference type="ARBA" id="ARBA00023015"/>
    </source>
</evidence>
<keyword evidence="4" id="KW-0902">Two-component regulatory system</keyword>
<evidence type="ECO:0000256" key="1">
    <source>
        <dbReference type="ARBA" id="ARBA00004496"/>
    </source>
</evidence>
<evidence type="ECO:0000256" key="3">
    <source>
        <dbReference type="ARBA" id="ARBA00022553"/>
    </source>
</evidence>
<dbReference type="AlphaFoldDB" id="A0A0B3BX66"/>
<evidence type="ECO:0000256" key="6">
    <source>
        <dbReference type="ARBA" id="ARBA00023125"/>
    </source>
</evidence>
<evidence type="ECO:0000256" key="7">
    <source>
        <dbReference type="ARBA" id="ARBA00023163"/>
    </source>
</evidence>
<dbReference type="SUPFAM" id="SSF52172">
    <property type="entry name" value="CheY-like"/>
    <property type="match status" value="1"/>
</dbReference>
<dbReference type="EMBL" id="JTAK01000002">
    <property type="protein sequence ID" value="KHO65294.1"/>
    <property type="molecule type" value="Genomic_DNA"/>
</dbReference>
<evidence type="ECO:0000256" key="4">
    <source>
        <dbReference type="ARBA" id="ARBA00023012"/>
    </source>
</evidence>
<dbReference type="RefSeq" id="WP_039606036.1">
    <property type="nucleotide sequence ID" value="NZ_FMUP01000001.1"/>
</dbReference>
<dbReference type="GO" id="GO:0000976">
    <property type="term" value="F:transcription cis-regulatory region binding"/>
    <property type="evidence" value="ECO:0007669"/>
    <property type="project" value="TreeGrafter"/>
</dbReference>
<dbReference type="OrthoDB" id="9802426at2"/>
<comment type="subcellular location">
    <subcellularLocation>
        <location evidence="1">Cytoplasm</location>
    </subcellularLocation>
</comment>
<keyword evidence="2" id="KW-0963">Cytoplasm</keyword>
<proteinExistence type="predicted"/>
<dbReference type="InterPro" id="IPR011006">
    <property type="entry name" value="CheY-like_superfamily"/>
</dbReference>
<dbReference type="Proteomes" id="UP000030980">
    <property type="component" value="Unassembled WGS sequence"/>
</dbReference>
<dbReference type="Gene3D" id="3.40.50.2300">
    <property type="match status" value="1"/>
</dbReference>
<dbReference type="InterPro" id="IPR016032">
    <property type="entry name" value="Sig_transdc_resp-reg_C-effctor"/>
</dbReference>
<evidence type="ECO:0000256" key="2">
    <source>
        <dbReference type="ARBA" id="ARBA00022490"/>
    </source>
</evidence>
<gene>
    <name evidence="12" type="ORF">PT85_04170</name>
</gene>
<reference evidence="12 13" key="1">
    <citation type="submission" date="2014-11" db="EMBL/GenBank/DDBJ databases">
        <title>Genome sequence of Pseudomonas tuomuerensis JCM 14085.</title>
        <authorList>
            <person name="Shin S.-K."/>
            <person name="Yi H."/>
        </authorList>
    </citation>
    <scope>NUCLEOTIDE SEQUENCE [LARGE SCALE GENOMIC DNA]</scope>
    <source>
        <strain evidence="12 13">JCM 14085</strain>
    </source>
</reference>
<protein>
    <submittedName>
        <fullName evidence="12">Chemotaxis protein CheY</fullName>
    </submittedName>
</protein>
<keyword evidence="7" id="KW-0804">Transcription</keyword>
<dbReference type="FunFam" id="1.10.10.10:FF:000099">
    <property type="entry name" value="Two-component system response regulator TorR"/>
    <property type="match status" value="1"/>
</dbReference>
<dbReference type="PANTHER" id="PTHR48111">
    <property type="entry name" value="REGULATOR OF RPOS"/>
    <property type="match status" value="1"/>
</dbReference>
<feature type="DNA-binding region" description="OmpR/PhoB-type" evidence="9">
    <location>
        <begin position="130"/>
        <end position="229"/>
    </location>
</feature>
<dbReference type="GO" id="GO:0032993">
    <property type="term" value="C:protein-DNA complex"/>
    <property type="evidence" value="ECO:0007669"/>
    <property type="project" value="TreeGrafter"/>
</dbReference>
<sequence length="235" mass="26396">MPDRCHILIVEDDARLAELTRDYLESQGLAVSVQADGRRAVNQILAERPALVVLDLMLPGEDGFSICRRVREQGYDGPILMLTARTDDLDQVQGLEMGSDDYVCKPVRPVVLLARIRALLRRHEAPAEAVQRLSFGSLQLDHARLEATLGGERVDLTGAEFDLLWLLALNAGRTLSREEIFTQLRGIEYDGQDRSIDVRISRIRPKLGDDPVTPRLIKTIRGKGYLFVREVAEEL</sequence>
<evidence type="ECO:0000259" key="10">
    <source>
        <dbReference type="PROSITE" id="PS50110"/>
    </source>
</evidence>
<organism evidence="12 13">
    <name type="scientific">Pseudomonas flexibilis</name>
    <dbReference type="NCBI Taxonomy" id="706570"/>
    <lineage>
        <taxon>Bacteria</taxon>
        <taxon>Pseudomonadati</taxon>
        <taxon>Pseudomonadota</taxon>
        <taxon>Gammaproteobacteria</taxon>
        <taxon>Pseudomonadales</taxon>
        <taxon>Pseudomonadaceae</taxon>
        <taxon>Pseudomonas</taxon>
    </lineage>
</organism>
<dbReference type="GO" id="GO:0000156">
    <property type="term" value="F:phosphorelay response regulator activity"/>
    <property type="evidence" value="ECO:0007669"/>
    <property type="project" value="TreeGrafter"/>
</dbReference>
<dbReference type="Gene3D" id="6.10.250.690">
    <property type="match status" value="1"/>
</dbReference>
<keyword evidence="3 8" id="KW-0597">Phosphoprotein</keyword>
<evidence type="ECO:0000256" key="8">
    <source>
        <dbReference type="PROSITE-ProRule" id="PRU00169"/>
    </source>
</evidence>
<dbReference type="FunFam" id="3.40.50.2300:FF:000001">
    <property type="entry name" value="DNA-binding response regulator PhoB"/>
    <property type="match status" value="1"/>
</dbReference>
<feature type="modified residue" description="4-aspartylphosphate" evidence="8">
    <location>
        <position position="55"/>
    </location>
</feature>
<dbReference type="Pfam" id="PF00486">
    <property type="entry name" value="Trans_reg_C"/>
    <property type="match status" value="1"/>
</dbReference>
<dbReference type="CDD" id="cd00383">
    <property type="entry name" value="trans_reg_C"/>
    <property type="match status" value="1"/>
</dbReference>
<evidence type="ECO:0000256" key="9">
    <source>
        <dbReference type="PROSITE-ProRule" id="PRU01091"/>
    </source>
</evidence>
<dbReference type="SUPFAM" id="SSF46894">
    <property type="entry name" value="C-terminal effector domain of the bipartite response regulators"/>
    <property type="match status" value="1"/>
</dbReference>
<dbReference type="GO" id="GO:0005829">
    <property type="term" value="C:cytosol"/>
    <property type="evidence" value="ECO:0007669"/>
    <property type="project" value="TreeGrafter"/>
</dbReference>
<name>A0A0B3BX66_9PSED</name>
<dbReference type="InterPro" id="IPR001867">
    <property type="entry name" value="OmpR/PhoB-type_DNA-bd"/>
</dbReference>
<dbReference type="SMART" id="SM00448">
    <property type="entry name" value="REC"/>
    <property type="match status" value="1"/>
</dbReference>
<evidence type="ECO:0000313" key="13">
    <source>
        <dbReference type="Proteomes" id="UP000030980"/>
    </source>
</evidence>
<dbReference type="PANTHER" id="PTHR48111:SF47">
    <property type="entry name" value="TRANSCRIPTIONAL REGULATORY PROTEIN RSTA"/>
    <property type="match status" value="1"/>
</dbReference>
<accession>A0A0B3BX66</accession>
<dbReference type="Pfam" id="PF00072">
    <property type="entry name" value="Response_reg"/>
    <property type="match status" value="1"/>
</dbReference>
<comment type="caution">
    <text evidence="12">The sequence shown here is derived from an EMBL/GenBank/DDBJ whole genome shotgun (WGS) entry which is preliminary data.</text>
</comment>
<dbReference type="STRING" id="706570.PT85_04170"/>
<evidence type="ECO:0000313" key="12">
    <source>
        <dbReference type="EMBL" id="KHO65294.1"/>
    </source>
</evidence>
<keyword evidence="13" id="KW-1185">Reference proteome</keyword>
<dbReference type="GO" id="GO:0006355">
    <property type="term" value="P:regulation of DNA-templated transcription"/>
    <property type="evidence" value="ECO:0007669"/>
    <property type="project" value="InterPro"/>
</dbReference>
<dbReference type="InterPro" id="IPR039420">
    <property type="entry name" value="WalR-like"/>
</dbReference>